<dbReference type="PANTHER" id="PTHR36154">
    <property type="entry name" value="DNA-BINDING TRANSCRIPTIONAL ACTIVATOR ALPA"/>
    <property type="match status" value="1"/>
</dbReference>
<dbReference type="PANTHER" id="PTHR36154:SF1">
    <property type="entry name" value="DNA-BINDING TRANSCRIPTIONAL ACTIVATOR ALPA"/>
    <property type="match status" value="1"/>
</dbReference>
<dbReference type="InterPro" id="IPR010260">
    <property type="entry name" value="AlpA"/>
</dbReference>
<evidence type="ECO:0000313" key="2">
    <source>
        <dbReference type="Proteomes" id="UP001063350"/>
    </source>
</evidence>
<dbReference type="Proteomes" id="UP001063350">
    <property type="component" value="Chromosome"/>
</dbReference>
<organism evidence="1 2">
    <name type="scientific">Desulfolithobacter dissulfuricans</name>
    <dbReference type="NCBI Taxonomy" id="2795293"/>
    <lineage>
        <taxon>Bacteria</taxon>
        <taxon>Pseudomonadati</taxon>
        <taxon>Thermodesulfobacteriota</taxon>
        <taxon>Desulfobulbia</taxon>
        <taxon>Desulfobulbales</taxon>
        <taxon>Desulfobulbaceae</taxon>
        <taxon>Desulfolithobacter</taxon>
    </lineage>
</organism>
<dbReference type="RefSeq" id="WP_267928701.1">
    <property type="nucleotide sequence ID" value="NZ_AP024233.1"/>
</dbReference>
<reference evidence="1" key="1">
    <citation type="submission" date="2020-12" db="EMBL/GenBank/DDBJ databases">
        <title>Desulfobium dissulfuricans gen. nov., sp. nov., a novel mesophilic, sulfate-reducing bacterium isolated from a deep-sea hydrothermal vent.</title>
        <authorList>
            <person name="Hashimoto Y."/>
            <person name="Tame A."/>
            <person name="Sawayama S."/>
            <person name="Miyazaki J."/>
            <person name="Takai K."/>
            <person name="Nakagawa S."/>
        </authorList>
    </citation>
    <scope>NUCLEOTIDE SEQUENCE</scope>
    <source>
        <strain evidence="1">GF1</strain>
    </source>
</reference>
<keyword evidence="2" id="KW-1185">Reference proteome</keyword>
<proteinExistence type="predicted"/>
<dbReference type="InterPro" id="IPR052931">
    <property type="entry name" value="Prophage_regulatory_activator"/>
</dbReference>
<dbReference type="Gene3D" id="1.10.238.160">
    <property type="match status" value="1"/>
</dbReference>
<dbReference type="Pfam" id="PF05930">
    <property type="entry name" value="Phage_AlpA"/>
    <property type="match status" value="1"/>
</dbReference>
<sequence>MTAVTLLKIKDVERITALKKSAIYQGIHEGTFPEPVRLSKRSVAWRSDELETWIESRPRVTAARSAKEAAE</sequence>
<evidence type="ECO:0008006" key="3">
    <source>
        <dbReference type="Google" id="ProtNLM"/>
    </source>
</evidence>
<name>A0A915U0N6_9BACT</name>
<dbReference type="AlphaFoldDB" id="A0A915U0N6"/>
<dbReference type="KEGG" id="ddu:GF1_11750"/>
<gene>
    <name evidence="1" type="ORF">GF1_11750</name>
</gene>
<accession>A0A915U0N6</accession>
<protein>
    <recommendedName>
        <fullName evidence="3">Phage transcriptional regulator, AlpA</fullName>
    </recommendedName>
</protein>
<evidence type="ECO:0000313" key="1">
    <source>
        <dbReference type="EMBL" id="BCO08799.1"/>
    </source>
</evidence>
<dbReference type="EMBL" id="AP024233">
    <property type="protein sequence ID" value="BCO08799.1"/>
    <property type="molecule type" value="Genomic_DNA"/>
</dbReference>